<dbReference type="Gene3D" id="1.25.40.10">
    <property type="entry name" value="Tetratricopeptide repeat domain"/>
    <property type="match status" value="1"/>
</dbReference>
<sequence>MKKQLCALALAALVLGFGGCRSDKQVIKKDSVLVNRANNNYARGRLTQATEEYRKLINEHPDSSFRRQAIIALADTLYKDKKYFEAVLYYERFIQLYPLDPLTSRAQFYLAMSHYNDTSTLDRDQTSTVKTVKAFEVFLKKYPKHLLAPYAKEKKRDMEQLRSKSMMDIARFYRKINRNQSAITRLNEFVDLYPDSSEAPEALFLIAECYKSEQSFKNAALAYTWILDNYPDSEYAPKAAIEAQKLKLKK</sequence>
<keyword evidence="2" id="KW-0472">Membrane</keyword>
<keyword evidence="3" id="KW-0998">Cell outer membrane</keyword>
<protein>
    <recommendedName>
        <fullName evidence="4">Outer membrane lipoprotein BamD-like domain-containing protein</fullName>
    </recommendedName>
</protein>
<dbReference type="InterPro" id="IPR011990">
    <property type="entry name" value="TPR-like_helical_dom_sf"/>
</dbReference>
<dbReference type="InterPro" id="IPR039565">
    <property type="entry name" value="BamD-like"/>
</dbReference>
<evidence type="ECO:0000256" key="1">
    <source>
        <dbReference type="ARBA" id="ARBA00022729"/>
    </source>
</evidence>
<proteinExistence type="predicted"/>
<name>A0A3B1CJQ5_9ZZZZ</name>
<organism evidence="5">
    <name type="scientific">hydrothermal vent metagenome</name>
    <dbReference type="NCBI Taxonomy" id="652676"/>
    <lineage>
        <taxon>unclassified sequences</taxon>
        <taxon>metagenomes</taxon>
        <taxon>ecological metagenomes</taxon>
    </lineage>
</organism>
<reference evidence="5" key="1">
    <citation type="submission" date="2018-06" db="EMBL/GenBank/DDBJ databases">
        <authorList>
            <person name="Zhirakovskaya E."/>
        </authorList>
    </citation>
    <scope>NUCLEOTIDE SEQUENCE</scope>
</reference>
<accession>A0A3B1CJQ5</accession>
<gene>
    <name evidence="5" type="ORF">MNBD_NITROSPINAE03-757</name>
</gene>
<dbReference type="Pfam" id="PF13525">
    <property type="entry name" value="YfiO"/>
    <property type="match status" value="1"/>
</dbReference>
<feature type="domain" description="Outer membrane lipoprotein BamD-like" evidence="4">
    <location>
        <begin position="30"/>
        <end position="213"/>
    </location>
</feature>
<dbReference type="PROSITE" id="PS51257">
    <property type="entry name" value="PROKAR_LIPOPROTEIN"/>
    <property type="match status" value="1"/>
</dbReference>
<evidence type="ECO:0000256" key="3">
    <source>
        <dbReference type="ARBA" id="ARBA00023237"/>
    </source>
</evidence>
<dbReference type="SUPFAM" id="SSF48452">
    <property type="entry name" value="TPR-like"/>
    <property type="match status" value="1"/>
</dbReference>
<dbReference type="InterPro" id="IPR019734">
    <property type="entry name" value="TPR_rpt"/>
</dbReference>
<evidence type="ECO:0000313" key="5">
    <source>
        <dbReference type="EMBL" id="VAX24204.1"/>
    </source>
</evidence>
<dbReference type="NCBIfam" id="TIGR03302">
    <property type="entry name" value="OM_YfiO"/>
    <property type="match status" value="1"/>
</dbReference>
<evidence type="ECO:0000259" key="4">
    <source>
        <dbReference type="Pfam" id="PF13525"/>
    </source>
</evidence>
<dbReference type="InterPro" id="IPR017689">
    <property type="entry name" value="BamD"/>
</dbReference>
<dbReference type="AlphaFoldDB" id="A0A3B1CJQ5"/>
<dbReference type="EMBL" id="UOGB01000289">
    <property type="protein sequence ID" value="VAX24204.1"/>
    <property type="molecule type" value="Genomic_DNA"/>
</dbReference>
<evidence type="ECO:0000256" key="2">
    <source>
        <dbReference type="ARBA" id="ARBA00023136"/>
    </source>
</evidence>
<keyword evidence="1" id="KW-0732">Signal</keyword>
<dbReference type="SMART" id="SM00028">
    <property type="entry name" value="TPR"/>
    <property type="match status" value="4"/>
</dbReference>